<accession>A0A1Q5UNS5</accession>
<protein>
    <submittedName>
        <fullName evidence="1">Uncharacterized protein</fullName>
    </submittedName>
</protein>
<name>A0A1Q5UNS5_9EURO</name>
<organism evidence="1 2">
    <name type="scientific">Penicillium subrubescens</name>
    <dbReference type="NCBI Taxonomy" id="1316194"/>
    <lineage>
        <taxon>Eukaryota</taxon>
        <taxon>Fungi</taxon>
        <taxon>Dikarya</taxon>
        <taxon>Ascomycota</taxon>
        <taxon>Pezizomycotina</taxon>
        <taxon>Eurotiomycetes</taxon>
        <taxon>Eurotiomycetidae</taxon>
        <taxon>Eurotiales</taxon>
        <taxon>Aspergillaceae</taxon>
        <taxon>Penicillium</taxon>
    </lineage>
</organism>
<reference evidence="1 2" key="1">
    <citation type="submission" date="2016-10" db="EMBL/GenBank/DDBJ databases">
        <title>Genome sequence of the ascomycete fungus Penicillium subrubescens.</title>
        <authorList>
            <person name="De Vries R.P."/>
            <person name="Peng M."/>
            <person name="Dilokpimol A."/>
            <person name="Hilden K."/>
            <person name="Makela M.R."/>
            <person name="Grigoriev I."/>
            <person name="Riley R."/>
            <person name="Granchi Z."/>
        </authorList>
    </citation>
    <scope>NUCLEOTIDE SEQUENCE [LARGE SCALE GENOMIC DNA]</scope>
    <source>
        <strain evidence="1 2">CBS 132785</strain>
    </source>
</reference>
<dbReference type="AlphaFoldDB" id="A0A1Q5UNS5"/>
<sequence length="228" mass="25393">MRRIYQAVVIPQMLFGVAAWYQPMVISKMKARTVSQPFVTIQKRAACLISGAFRTTAAEALSTELHLPPIAIHMKRLVKETAIRLRTGPAFAVPATMLRRRPVDETDWSGWTPMEAQAWKTGGCLTTPPGTLATNWERRKAFVQAPWQAPPEVIIEDRDTAVKSHDHILSKDPRERPLTLYTDGSGIEGRIGAAVVDLRNHHTHSQMGDDDTSTVYAAELRGIEMALN</sequence>
<dbReference type="STRING" id="1316194.A0A1Q5UNS5"/>
<keyword evidence="2" id="KW-1185">Reference proteome</keyword>
<evidence type="ECO:0000313" key="2">
    <source>
        <dbReference type="Proteomes" id="UP000186955"/>
    </source>
</evidence>
<comment type="caution">
    <text evidence="1">The sequence shown here is derived from an EMBL/GenBank/DDBJ whole genome shotgun (WGS) entry which is preliminary data.</text>
</comment>
<gene>
    <name evidence="1" type="ORF">PENSUB_180</name>
</gene>
<evidence type="ECO:0000313" key="1">
    <source>
        <dbReference type="EMBL" id="OKP14125.1"/>
    </source>
</evidence>
<dbReference type="InterPro" id="IPR012337">
    <property type="entry name" value="RNaseH-like_sf"/>
</dbReference>
<dbReference type="Proteomes" id="UP000186955">
    <property type="component" value="Unassembled WGS sequence"/>
</dbReference>
<dbReference type="SUPFAM" id="SSF53098">
    <property type="entry name" value="Ribonuclease H-like"/>
    <property type="match status" value="1"/>
</dbReference>
<proteinExistence type="predicted"/>
<dbReference type="EMBL" id="MNBE01000117">
    <property type="protein sequence ID" value="OKP14125.1"/>
    <property type="molecule type" value="Genomic_DNA"/>
</dbReference>